<comment type="similarity">
    <text evidence="1 9 11">Belongs to the peptidase A8 family.</text>
</comment>
<dbReference type="InterPro" id="IPR001872">
    <property type="entry name" value="Peptidase_A8"/>
</dbReference>
<dbReference type="EC" id="3.4.23.36" evidence="9"/>
<reference evidence="12 13" key="1">
    <citation type="submission" date="2020-07" db="EMBL/GenBank/DDBJ databases">
        <title>MOT database genomes.</title>
        <authorList>
            <person name="Joseph S."/>
            <person name="Aduse-Opoku J."/>
            <person name="Hashim A."/>
            <person name="Wade W."/>
            <person name="Curtis M."/>
        </authorList>
    </citation>
    <scope>NUCLEOTIDE SEQUENCE [LARGE SCALE GENOMIC DNA]</scope>
    <source>
        <strain evidence="12 13">CIP 106318</strain>
    </source>
</reference>
<feature type="active site" evidence="9">
    <location>
        <position position="113"/>
    </location>
</feature>
<evidence type="ECO:0000256" key="10">
    <source>
        <dbReference type="RuleBase" id="RU000594"/>
    </source>
</evidence>
<evidence type="ECO:0000256" key="8">
    <source>
        <dbReference type="ARBA" id="ARBA00023136"/>
    </source>
</evidence>
<dbReference type="NCBIfam" id="TIGR00077">
    <property type="entry name" value="lspA"/>
    <property type="match status" value="1"/>
</dbReference>
<evidence type="ECO:0000256" key="4">
    <source>
        <dbReference type="ARBA" id="ARBA00022692"/>
    </source>
</evidence>
<feature type="transmembrane region" description="Helical" evidence="9">
    <location>
        <begin position="89"/>
        <end position="106"/>
    </location>
</feature>
<evidence type="ECO:0000256" key="7">
    <source>
        <dbReference type="ARBA" id="ARBA00022989"/>
    </source>
</evidence>
<evidence type="ECO:0000313" key="12">
    <source>
        <dbReference type="EMBL" id="NYS47253.1"/>
    </source>
</evidence>
<proteinExistence type="inferred from homology"/>
<comment type="function">
    <text evidence="9 10">This protein specifically catalyzes the removal of signal peptides from prolipoproteins.</text>
</comment>
<evidence type="ECO:0000313" key="13">
    <source>
        <dbReference type="Proteomes" id="UP000531840"/>
    </source>
</evidence>
<feature type="transmembrane region" description="Helical" evidence="9">
    <location>
        <begin position="59"/>
        <end position="77"/>
    </location>
</feature>
<dbReference type="Proteomes" id="UP000531840">
    <property type="component" value="Unassembled WGS sequence"/>
</dbReference>
<evidence type="ECO:0000256" key="5">
    <source>
        <dbReference type="ARBA" id="ARBA00022750"/>
    </source>
</evidence>
<gene>
    <name evidence="9 12" type="primary">lspA</name>
    <name evidence="12" type="ORF">HZY85_03465</name>
</gene>
<keyword evidence="8 9" id="KW-0472">Membrane</keyword>
<dbReference type="Pfam" id="PF01252">
    <property type="entry name" value="Peptidase_A8"/>
    <property type="match status" value="1"/>
</dbReference>
<dbReference type="PANTHER" id="PTHR33695">
    <property type="entry name" value="LIPOPROTEIN SIGNAL PEPTIDASE"/>
    <property type="match status" value="1"/>
</dbReference>
<comment type="subcellular location">
    <subcellularLocation>
        <location evidence="9">Cell membrane</location>
        <topology evidence="9">Multi-pass membrane protein</topology>
    </subcellularLocation>
</comment>
<name>A0ABX2SYX5_9BACL</name>
<feature type="transmembrane region" description="Helical" evidence="9">
    <location>
        <begin position="126"/>
        <end position="146"/>
    </location>
</feature>
<dbReference type="EMBL" id="JACBYF010000004">
    <property type="protein sequence ID" value="NYS47253.1"/>
    <property type="molecule type" value="Genomic_DNA"/>
</dbReference>
<organism evidence="12 13">
    <name type="scientific">Gemelliphila palaticanis</name>
    <dbReference type="NCBI Taxonomy" id="81950"/>
    <lineage>
        <taxon>Bacteria</taxon>
        <taxon>Bacillati</taxon>
        <taxon>Bacillota</taxon>
        <taxon>Bacilli</taxon>
        <taxon>Bacillales</taxon>
        <taxon>Gemellaceae</taxon>
        <taxon>Gemelliphila</taxon>
    </lineage>
</organism>
<comment type="catalytic activity">
    <reaction evidence="9 10">
        <text>Release of signal peptides from bacterial membrane prolipoproteins. Hydrolyzes -Xaa-Yaa-Zaa-|-(S,diacylglyceryl)Cys-, in which Xaa is hydrophobic (preferably Leu), and Yaa (Ala or Ser) and Zaa (Gly or Ala) have small, neutral side chains.</text>
        <dbReference type="EC" id="3.4.23.36"/>
    </reaction>
</comment>
<dbReference type="HAMAP" id="MF_00161">
    <property type="entry name" value="LspA"/>
    <property type="match status" value="1"/>
</dbReference>
<feature type="active site" evidence="9">
    <location>
        <position position="131"/>
    </location>
</feature>
<evidence type="ECO:0000256" key="9">
    <source>
        <dbReference type="HAMAP-Rule" id="MF_00161"/>
    </source>
</evidence>
<keyword evidence="5 9" id="KW-0064">Aspartyl protease</keyword>
<keyword evidence="7 9" id="KW-1133">Transmembrane helix</keyword>
<keyword evidence="6 9" id="KW-0378">Hydrolase</keyword>
<evidence type="ECO:0000256" key="11">
    <source>
        <dbReference type="RuleBase" id="RU004181"/>
    </source>
</evidence>
<comment type="caution">
    <text evidence="12">The sequence shown here is derived from an EMBL/GenBank/DDBJ whole genome shotgun (WGS) entry which is preliminary data.</text>
</comment>
<keyword evidence="3 9" id="KW-0645">Protease</keyword>
<accession>A0ABX2SYX5</accession>
<comment type="caution">
    <text evidence="9">Lacks conserved residue(s) required for the propagation of feature annotation.</text>
</comment>
<sequence length="149" mass="17045">MIFILLATILLIAFDQITKYLILSNFKLGESLLIIDNFFSITSHRNRGAAWGILEDSRLFFIVITSIFLIGMLIYLLKNKANLSFLDKITFALIMGGAIGNFIDRIKTGEVVDFLDFKIFNYNFPIFNIADICICIGVFLLVIKIYRED</sequence>
<dbReference type="GO" id="GO:0004190">
    <property type="term" value="F:aspartic-type endopeptidase activity"/>
    <property type="evidence" value="ECO:0007669"/>
    <property type="project" value="UniProtKB-EC"/>
</dbReference>
<evidence type="ECO:0000256" key="3">
    <source>
        <dbReference type="ARBA" id="ARBA00022670"/>
    </source>
</evidence>
<dbReference type="PANTHER" id="PTHR33695:SF1">
    <property type="entry name" value="LIPOPROTEIN SIGNAL PEPTIDASE"/>
    <property type="match status" value="1"/>
</dbReference>
<evidence type="ECO:0000256" key="2">
    <source>
        <dbReference type="ARBA" id="ARBA00022475"/>
    </source>
</evidence>
<protein>
    <recommendedName>
        <fullName evidence="9">Lipoprotein signal peptidase</fullName>
        <ecNumber evidence="9">3.4.23.36</ecNumber>
    </recommendedName>
    <alternativeName>
        <fullName evidence="9">Prolipoprotein signal peptidase</fullName>
    </alternativeName>
    <alternativeName>
        <fullName evidence="9">Signal peptidase II</fullName>
        <shortName evidence="9">SPase II</shortName>
    </alternativeName>
</protein>
<keyword evidence="4 9" id="KW-0812">Transmembrane</keyword>
<comment type="pathway">
    <text evidence="9">Protein modification; lipoprotein biosynthesis (signal peptide cleavage).</text>
</comment>
<dbReference type="PRINTS" id="PR00781">
    <property type="entry name" value="LIPOSIGPTASE"/>
</dbReference>
<evidence type="ECO:0000256" key="6">
    <source>
        <dbReference type="ARBA" id="ARBA00022801"/>
    </source>
</evidence>
<keyword evidence="2 9" id="KW-1003">Cell membrane</keyword>
<keyword evidence="13" id="KW-1185">Reference proteome</keyword>
<dbReference type="RefSeq" id="WP_179940908.1">
    <property type="nucleotide sequence ID" value="NZ_JACBYF010000004.1"/>
</dbReference>
<evidence type="ECO:0000256" key="1">
    <source>
        <dbReference type="ARBA" id="ARBA00006139"/>
    </source>
</evidence>
<dbReference type="PROSITE" id="PS00855">
    <property type="entry name" value="SPASE_II"/>
    <property type="match status" value="1"/>
</dbReference>